<reference evidence="1" key="1">
    <citation type="submission" date="2022-11" db="EMBL/GenBank/DDBJ databases">
        <title>Isolation and characterization of PLA-degrading bacterium Massilia sp. from Antarctic soil.</title>
        <authorList>
            <person name="Sato K."/>
            <person name="Gomez-Fuentes C."/>
            <person name="Ahmad S.A."/>
            <person name="Zulkharnain A."/>
        </authorList>
    </citation>
    <scope>NUCLEOTIDE SEQUENCE</scope>
    <source>
        <strain evidence="1">N-3</strain>
    </source>
</reference>
<dbReference type="Proteomes" id="UP001163336">
    <property type="component" value="Chromosome"/>
</dbReference>
<proteinExistence type="predicted"/>
<gene>
    <name evidence="1" type="ORF">MasN3_26630</name>
</gene>
<evidence type="ECO:0000313" key="1">
    <source>
        <dbReference type="EMBL" id="BDT59169.1"/>
    </source>
</evidence>
<accession>A0ABM8C7D3</accession>
<dbReference type="EMBL" id="AP026966">
    <property type="protein sequence ID" value="BDT59169.1"/>
    <property type="molecule type" value="Genomic_DNA"/>
</dbReference>
<keyword evidence="2" id="KW-1185">Reference proteome</keyword>
<protein>
    <submittedName>
        <fullName evidence="1">Uncharacterized protein</fullName>
    </submittedName>
</protein>
<sequence>MLQFEEFGAAADVVAVGMAERDHVEIVALRGLQLFLQTSLQVDAGIILIFGTFAVAEVKKETAAIGRNDLASIAMTDRVENDSVRSSQENLQGLGGYHELALNRREC</sequence>
<name>A0ABM8C7D3_9BURK</name>
<evidence type="ECO:0000313" key="2">
    <source>
        <dbReference type="Proteomes" id="UP001163336"/>
    </source>
</evidence>
<organism evidence="1 2">
    <name type="scientific">Massilia varians</name>
    <dbReference type="NCBI Taxonomy" id="457921"/>
    <lineage>
        <taxon>Bacteria</taxon>
        <taxon>Pseudomonadati</taxon>
        <taxon>Pseudomonadota</taxon>
        <taxon>Betaproteobacteria</taxon>
        <taxon>Burkholderiales</taxon>
        <taxon>Oxalobacteraceae</taxon>
        <taxon>Telluria group</taxon>
        <taxon>Massilia</taxon>
    </lineage>
</organism>